<name>A0A2A7HV98_BACCE</name>
<dbReference type="AlphaFoldDB" id="A0A2A7HV98"/>
<dbReference type="PANTHER" id="PTHR43300">
    <property type="entry name" value="ACETYLTRANSFERASE"/>
    <property type="match status" value="1"/>
</dbReference>
<dbReference type="PANTHER" id="PTHR43300:SF11">
    <property type="entry name" value="ACETYLTRANSFERASE RV3034C-RELATED"/>
    <property type="match status" value="1"/>
</dbReference>
<comment type="caution">
    <text evidence="3">The sequence shown here is derived from an EMBL/GenBank/DDBJ whole genome shotgun (WGS) entry which is preliminary data.</text>
</comment>
<dbReference type="SUPFAM" id="SSF51161">
    <property type="entry name" value="Trimeric LpxA-like enzymes"/>
    <property type="match status" value="1"/>
</dbReference>
<keyword evidence="2" id="KW-0677">Repeat</keyword>
<evidence type="ECO:0000256" key="1">
    <source>
        <dbReference type="ARBA" id="ARBA00022679"/>
    </source>
</evidence>
<dbReference type="InterPro" id="IPR001451">
    <property type="entry name" value="Hexapep"/>
</dbReference>
<accession>A0A2A7HV98</accession>
<dbReference type="EMBL" id="NVLK01000031">
    <property type="protein sequence ID" value="PEC21099.1"/>
    <property type="molecule type" value="Genomic_DNA"/>
</dbReference>
<dbReference type="GO" id="GO:0016740">
    <property type="term" value="F:transferase activity"/>
    <property type="evidence" value="ECO:0007669"/>
    <property type="project" value="UniProtKB-KW"/>
</dbReference>
<dbReference type="CDD" id="cd04647">
    <property type="entry name" value="LbH_MAT_like"/>
    <property type="match status" value="1"/>
</dbReference>
<evidence type="ECO:0000313" key="4">
    <source>
        <dbReference type="Proteomes" id="UP000220006"/>
    </source>
</evidence>
<dbReference type="InterPro" id="IPR018357">
    <property type="entry name" value="Hexapep_transf_CS"/>
</dbReference>
<sequence>MNIRDIIKKIFRRKSYVDHLIERGLKVGENFNIYNSNIDYSHCFLIEIGKDVTITNSVILAHDASTKRALGKSKIGKVVIGDRVFIGWGSTIMPNVKIGNDVIIGAGSVVTRDIPSNSVVAGVPAKVIGKTSEYIIKNKSLMQNSPVYQTNWRNKTAEEIKKIRSDLNTKIGFDD</sequence>
<evidence type="ECO:0000256" key="2">
    <source>
        <dbReference type="ARBA" id="ARBA00022737"/>
    </source>
</evidence>
<reference evidence="3 4" key="1">
    <citation type="submission" date="2017-09" db="EMBL/GenBank/DDBJ databases">
        <title>Large-scale bioinformatics analysis of Bacillus genomes uncovers conserved roles of natural products in bacterial physiology.</title>
        <authorList>
            <consortium name="Agbiome Team Llc"/>
            <person name="Bleich R.M."/>
            <person name="Grubbs K.J."/>
            <person name="Santa Maria K.C."/>
            <person name="Allen S.E."/>
            <person name="Farag S."/>
            <person name="Shank E.A."/>
            <person name="Bowers A."/>
        </authorList>
    </citation>
    <scope>NUCLEOTIDE SEQUENCE [LARGE SCALE GENOMIC DNA]</scope>
    <source>
        <strain evidence="3 4">AFS096845</strain>
    </source>
</reference>
<dbReference type="Pfam" id="PF00132">
    <property type="entry name" value="Hexapep"/>
    <property type="match status" value="1"/>
</dbReference>
<keyword evidence="1 3" id="KW-0808">Transferase</keyword>
<gene>
    <name evidence="3" type="ORF">COM96_15750</name>
</gene>
<organism evidence="3 4">
    <name type="scientific">Bacillus cereus</name>
    <dbReference type="NCBI Taxonomy" id="1396"/>
    <lineage>
        <taxon>Bacteria</taxon>
        <taxon>Bacillati</taxon>
        <taxon>Bacillota</taxon>
        <taxon>Bacilli</taxon>
        <taxon>Bacillales</taxon>
        <taxon>Bacillaceae</taxon>
        <taxon>Bacillus</taxon>
        <taxon>Bacillus cereus group</taxon>
    </lineage>
</organism>
<dbReference type="InterPro" id="IPR011004">
    <property type="entry name" value="Trimer_LpxA-like_sf"/>
</dbReference>
<dbReference type="PROSITE" id="PS00101">
    <property type="entry name" value="HEXAPEP_TRANSFERASES"/>
    <property type="match status" value="1"/>
</dbReference>
<dbReference type="Proteomes" id="UP000220006">
    <property type="component" value="Unassembled WGS sequence"/>
</dbReference>
<protein>
    <submittedName>
        <fullName evidence="3">Acetyltransferase</fullName>
    </submittedName>
</protein>
<dbReference type="InterPro" id="IPR050179">
    <property type="entry name" value="Trans_hexapeptide_repeat"/>
</dbReference>
<proteinExistence type="predicted"/>
<dbReference type="Gene3D" id="2.160.10.10">
    <property type="entry name" value="Hexapeptide repeat proteins"/>
    <property type="match status" value="1"/>
</dbReference>
<evidence type="ECO:0000313" key="3">
    <source>
        <dbReference type="EMBL" id="PEC21099.1"/>
    </source>
</evidence>
<dbReference type="RefSeq" id="WP_097904588.1">
    <property type="nucleotide sequence ID" value="NZ_NVLK01000031.1"/>
</dbReference>